<evidence type="ECO:0000313" key="4">
    <source>
        <dbReference type="Proteomes" id="UP000254519"/>
    </source>
</evidence>
<organism evidence="3 4">
    <name type="scientific">Sporosarcina pasteurii</name>
    <name type="common">Bacillus pasteurii</name>
    <dbReference type="NCBI Taxonomy" id="1474"/>
    <lineage>
        <taxon>Bacteria</taxon>
        <taxon>Bacillati</taxon>
        <taxon>Bacillota</taxon>
        <taxon>Bacilli</taxon>
        <taxon>Bacillales</taxon>
        <taxon>Caryophanaceae</taxon>
        <taxon>Sporosarcina</taxon>
    </lineage>
</organism>
<accession>A0A380C1W9</accession>
<dbReference type="SUPFAM" id="SSF54637">
    <property type="entry name" value="Thioesterase/thiol ester dehydrase-isomerase"/>
    <property type="match status" value="1"/>
</dbReference>
<dbReference type="InterPro" id="IPR006684">
    <property type="entry name" value="YbgC/YbaW"/>
</dbReference>
<evidence type="ECO:0000313" key="3">
    <source>
        <dbReference type="EMBL" id="SUJ11193.1"/>
    </source>
</evidence>
<name>A0A380C1W9_SPOPA</name>
<dbReference type="OrthoDB" id="9799036at2"/>
<dbReference type="CDD" id="cd00586">
    <property type="entry name" value="4HBT"/>
    <property type="match status" value="1"/>
</dbReference>
<evidence type="ECO:0000256" key="1">
    <source>
        <dbReference type="ARBA" id="ARBA00005953"/>
    </source>
</evidence>
<dbReference type="EMBL" id="UGYZ01000002">
    <property type="protein sequence ID" value="SUJ11193.1"/>
    <property type="molecule type" value="Genomic_DNA"/>
</dbReference>
<dbReference type="NCBIfam" id="TIGR00051">
    <property type="entry name" value="YbgC/FadM family acyl-CoA thioesterase"/>
    <property type="match status" value="1"/>
</dbReference>
<dbReference type="Pfam" id="PF13279">
    <property type="entry name" value="4HBT_2"/>
    <property type="match status" value="1"/>
</dbReference>
<dbReference type="RefSeq" id="WP_115361957.1">
    <property type="nucleotide sequence ID" value="NZ_CP038012.1"/>
</dbReference>
<dbReference type="PANTHER" id="PTHR31793:SF27">
    <property type="entry name" value="NOVEL THIOESTERASE SUPERFAMILY DOMAIN AND SAPOSIN A-TYPE DOMAIN CONTAINING PROTEIN (0610012H03RIK)"/>
    <property type="match status" value="1"/>
</dbReference>
<protein>
    <submittedName>
        <fullName evidence="3">Long-chain acyl-CoA thioesterase FadM</fullName>
        <ecNumber evidence="3">3.1.2.-</ecNumber>
    </submittedName>
</protein>
<dbReference type="Gene3D" id="3.10.129.10">
    <property type="entry name" value="Hotdog Thioesterase"/>
    <property type="match status" value="1"/>
</dbReference>
<dbReference type="Proteomes" id="UP000254519">
    <property type="component" value="Unassembled WGS sequence"/>
</dbReference>
<dbReference type="PIRSF" id="PIRSF003230">
    <property type="entry name" value="YbgC"/>
    <property type="match status" value="1"/>
</dbReference>
<dbReference type="AlphaFoldDB" id="A0A380C1W9"/>
<keyword evidence="4" id="KW-1185">Reference proteome</keyword>
<evidence type="ECO:0000256" key="2">
    <source>
        <dbReference type="ARBA" id="ARBA00022801"/>
    </source>
</evidence>
<proteinExistence type="inferred from homology"/>
<reference evidence="3 4" key="1">
    <citation type="submission" date="2018-06" db="EMBL/GenBank/DDBJ databases">
        <authorList>
            <consortium name="Pathogen Informatics"/>
            <person name="Doyle S."/>
        </authorList>
    </citation>
    <scope>NUCLEOTIDE SEQUENCE [LARGE SCALE GENOMIC DNA]</scope>
    <source>
        <strain evidence="4">ATCC 11859 / DSM 33 / NCIB 8841 / NCTC 4822</strain>
    </source>
</reference>
<keyword evidence="2 3" id="KW-0378">Hydrolase</keyword>
<comment type="similarity">
    <text evidence="1">Belongs to the 4-hydroxybenzoyl-CoA thioesterase family.</text>
</comment>
<dbReference type="InterPro" id="IPR029069">
    <property type="entry name" value="HotDog_dom_sf"/>
</dbReference>
<dbReference type="PANTHER" id="PTHR31793">
    <property type="entry name" value="4-HYDROXYBENZOYL-COA THIOESTERASE FAMILY MEMBER"/>
    <property type="match status" value="1"/>
</dbReference>
<dbReference type="InterPro" id="IPR050563">
    <property type="entry name" value="4-hydroxybenzoyl-CoA_TE"/>
</dbReference>
<gene>
    <name evidence="3" type="primary">fadM_1</name>
    <name evidence="3" type="ORF">NCTC4822_02090</name>
</gene>
<sequence length="137" mass="15543">MTDIEIYVRYCETDAGGHVNNTSYFIYFEEARTKFFKLIGFGPQERSINFIVARTECDYLAQAYAGQSLTVKTKVSKVGTKSYTMAHNIYDAETGEHIAKGSAVVVCFDYEAQQSIVIPDELREKLEEHMDTKELSS</sequence>
<dbReference type="GO" id="GO:0047617">
    <property type="term" value="F:fatty acyl-CoA hydrolase activity"/>
    <property type="evidence" value="ECO:0007669"/>
    <property type="project" value="TreeGrafter"/>
</dbReference>
<dbReference type="EC" id="3.1.2.-" evidence="3"/>